<sequence length="52" mass="5823">MIDTFVSCMHTLALVQRAVAALRGQLHADVRVSQVLTSQRAPVYPFLSRLRV</sequence>
<dbReference type="EMBL" id="GBRH01247364">
    <property type="protein sequence ID" value="JAD50531.1"/>
    <property type="molecule type" value="Transcribed_RNA"/>
</dbReference>
<name>A0A0A9AHB3_ARUDO</name>
<accession>A0A0A9AHB3</accession>
<reference evidence="1" key="1">
    <citation type="submission" date="2014-09" db="EMBL/GenBank/DDBJ databases">
        <authorList>
            <person name="Magalhaes I.L.F."/>
            <person name="Oliveira U."/>
            <person name="Santos F.R."/>
            <person name="Vidigal T.H.D.A."/>
            <person name="Brescovit A.D."/>
            <person name="Santos A.J."/>
        </authorList>
    </citation>
    <scope>NUCLEOTIDE SEQUENCE</scope>
    <source>
        <tissue evidence="1">Shoot tissue taken approximately 20 cm above the soil surface</tissue>
    </source>
</reference>
<organism evidence="1">
    <name type="scientific">Arundo donax</name>
    <name type="common">Giant reed</name>
    <name type="synonym">Donax arundinaceus</name>
    <dbReference type="NCBI Taxonomy" id="35708"/>
    <lineage>
        <taxon>Eukaryota</taxon>
        <taxon>Viridiplantae</taxon>
        <taxon>Streptophyta</taxon>
        <taxon>Embryophyta</taxon>
        <taxon>Tracheophyta</taxon>
        <taxon>Spermatophyta</taxon>
        <taxon>Magnoliopsida</taxon>
        <taxon>Liliopsida</taxon>
        <taxon>Poales</taxon>
        <taxon>Poaceae</taxon>
        <taxon>PACMAD clade</taxon>
        <taxon>Arundinoideae</taxon>
        <taxon>Arundineae</taxon>
        <taxon>Arundo</taxon>
    </lineage>
</organism>
<dbReference type="AlphaFoldDB" id="A0A0A9AHB3"/>
<proteinExistence type="predicted"/>
<evidence type="ECO:0000313" key="1">
    <source>
        <dbReference type="EMBL" id="JAD50531.1"/>
    </source>
</evidence>
<protein>
    <submittedName>
        <fullName evidence="1">Uncharacterized protein</fullName>
    </submittedName>
</protein>
<reference evidence="1" key="2">
    <citation type="journal article" date="2015" name="Data Brief">
        <title>Shoot transcriptome of the giant reed, Arundo donax.</title>
        <authorList>
            <person name="Barrero R.A."/>
            <person name="Guerrero F.D."/>
            <person name="Moolhuijzen P."/>
            <person name="Goolsby J.A."/>
            <person name="Tidwell J."/>
            <person name="Bellgard S.E."/>
            <person name="Bellgard M.I."/>
        </authorList>
    </citation>
    <scope>NUCLEOTIDE SEQUENCE</scope>
    <source>
        <tissue evidence="1">Shoot tissue taken approximately 20 cm above the soil surface</tissue>
    </source>
</reference>